<evidence type="ECO:0000256" key="1">
    <source>
        <dbReference type="SAM" id="SignalP"/>
    </source>
</evidence>
<sequence length="83" mass="8767">MKPRYRLLVSALLLLAVAGIGSAAAQTVIVVCHPCIMTYQDCLDSGQSPNYCQTHTYACCPPMSATQTGVQPVADRANKPGKA</sequence>
<name>A0ABT1FDQ1_9GAMM</name>
<protein>
    <submittedName>
        <fullName evidence="2">Uncharacterized protein</fullName>
    </submittedName>
</protein>
<dbReference type="RefSeq" id="WP_253567942.1">
    <property type="nucleotide sequence ID" value="NZ_JAMZEK010000003.1"/>
</dbReference>
<keyword evidence="3" id="KW-1185">Reference proteome</keyword>
<comment type="caution">
    <text evidence="2">The sequence shown here is derived from an EMBL/GenBank/DDBJ whole genome shotgun (WGS) entry which is preliminary data.</text>
</comment>
<dbReference type="Proteomes" id="UP001204615">
    <property type="component" value="Unassembled WGS sequence"/>
</dbReference>
<feature type="chain" id="PRO_5045052084" evidence="1">
    <location>
        <begin position="26"/>
        <end position="83"/>
    </location>
</feature>
<feature type="signal peptide" evidence="1">
    <location>
        <begin position="1"/>
        <end position="25"/>
    </location>
</feature>
<dbReference type="EMBL" id="JAMZEK010000003">
    <property type="protein sequence ID" value="MCP1375459.1"/>
    <property type="molecule type" value="Genomic_DNA"/>
</dbReference>
<keyword evidence="1" id="KW-0732">Signal</keyword>
<gene>
    <name evidence="2" type="ORF">NC595_15520</name>
</gene>
<evidence type="ECO:0000313" key="2">
    <source>
        <dbReference type="EMBL" id="MCP1375459.1"/>
    </source>
</evidence>
<reference evidence="2 3" key="1">
    <citation type="submission" date="2022-06" db="EMBL/GenBank/DDBJ databases">
        <title>Dyella sp. Sa strain:Sa Genome sequencing.</title>
        <authorList>
            <person name="Park S."/>
        </authorList>
    </citation>
    <scope>NUCLEOTIDE SEQUENCE [LARGE SCALE GENOMIC DNA]</scope>
    <source>
        <strain evidence="2 3">Sa</strain>
    </source>
</reference>
<accession>A0ABT1FDQ1</accession>
<organism evidence="2 3">
    <name type="scientific">Dyella lutea</name>
    <dbReference type="NCBI Taxonomy" id="2950441"/>
    <lineage>
        <taxon>Bacteria</taxon>
        <taxon>Pseudomonadati</taxon>
        <taxon>Pseudomonadota</taxon>
        <taxon>Gammaproteobacteria</taxon>
        <taxon>Lysobacterales</taxon>
        <taxon>Rhodanobacteraceae</taxon>
        <taxon>Dyella</taxon>
    </lineage>
</organism>
<evidence type="ECO:0000313" key="3">
    <source>
        <dbReference type="Proteomes" id="UP001204615"/>
    </source>
</evidence>
<proteinExistence type="predicted"/>